<comment type="caution">
    <text evidence="1">The sequence shown here is derived from an EMBL/GenBank/DDBJ whole genome shotgun (WGS) entry which is preliminary data.</text>
</comment>
<sequence length="192" mass="21533">MHGKTKDPQTRLSVINPGNLQDHKQKSFSLTSGTTGKCGLEKQVRIKGCKTVWQLKARKPWEEGPCQKVDSVCDDGNAQHKRNLQEILELGRAEYLLRTRVPVTPVAKDSSCTALHWPRRLLKSSSTDSSGAENRKVEGYTLGCLESYRLKSLRFSPSSNLKCRRHSYLRPLPFAHIWNGSAGLCLCPSSLR</sequence>
<evidence type="ECO:0000313" key="2">
    <source>
        <dbReference type="Proteomes" id="UP001488838"/>
    </source>
</evidence>
<dbReference type="EMBL" id="JBBHLL010000133">
    <property type="protein sequence ID" value="KAK7813614.1"/>
    <property type="molecule type" value="Genomic_DNA"/>
</dbReference>
<organism evidence="1 2">
    <name type="scientific">Myodes glareolus</name>
    <name type="common">Bank vole</name>
    <name type="synonym">Clethrionomys glareolus</name>
    <dbReference type="NCBI Taxonomy" id="447135"/>
    <lineage>
        <taxon>Eukaryota</taxon>
        <taxon>Metazoa</taxon>
        <taxon>Chordata</taxon>
        <taxon>Craniata</taxon>
        <taxon>Vertebrata</taxon>
        <taxon>Euteleostomi</taxon>
        <taxon>Mammalia</taxon>
        <taxon>Eutheria</taxon>
        <taxon>Euarchontoglires</taxon>
        <taxon>Glires</taxon>
        <taxon>Rodentia</taxon>
        <taxon>Myomorpha</taxon>
        <taxon>Muroidea</taxon>
        <taxon>Cricetidae</taxon>
        <taxon>Arvicolinae</taxon>
        <taxon>Myodes</taxon>
    </lineage>
</organism>
<reference evidence="1 2" key="1">
    <citation type="journal article" date="2023" name="bioRxiv">
        <title>Conserved and derived expression patterns and positive selection on dental genes reveal complex evolutionary context of ever-growing rodent molars.</title>
        <authorList>
            <person name="Calamari Z.T."/>
            <person name="Song A."/>
            <person name="Cohen E."/>
            <person name="Akter M."/>
            <person name="Roy R.D."/>
            <person name="Hallikas O."/>
            <person name="Christensen M.M."/>
            <person name="Li P."/>
            <person name="Marangoni P."/>
            <person name="Jernvall J."/>
            <person name="Klein O.D."/>
        </authorList>
    </citation>
    <scope>NUCLEOTIDE SEQUENCE [LARGE SCALE GENOMIC DNA]</scope>
    <source>
        <strain evidence="1">V071</strain>
    </source>
</reference>
<gene>
    <name evidence="1" type="ORF">U0070_000664</name>
</gene>
<proteinExistence type="predicted"/>
<evidence type="ECO:0000313" key="1">
    <source>
        <dbReference type="EMBL" id="KAK7813614.1"/>
    </source>
</evidence>
<accession>A0AAW0IH75</accession>
<protein>
    <submittedName>
        <fullName evidence="1">Uncharacterized protein</fullName>
    </submittedName>
</protein>
<keyword evidence="2" id="KW-1185">Reference proteome</keyword>
<name>A0AAW0IH75_MYOGA</name>
<dbReference type="Proteomes" id="UP001488838">
    <property type="component" value="Unassembled WGS sequence"/>
</dbReference>
<dbReference type="AlphaFoldDB" id="A0AAW0IH75"/>